<evidence type="ECO:0000313" key="3">
    <source>
        <dbReference type="Proteomes" id="UP000053257"/>
    </source>
</evidence>
<name>A0A0C3RZH6_PHLG1</name>
<accession>A0A0C3RZH6</accession>
<dbReference type="Proteomes" id="UP000053257">
    <property type="component" value="Unassembled WGS sequence"/>
</dbReference>
<organism evidence="2 3">
    <name type="scientific">Phlebiopsis gigantea (strain 11061_1 CR5-6)</name>
    <name type="common">White-rot fungus</name>
    <name type="synonym">Peniophora gigantea</name>
    <dbReference type="NCBI Taxonomy" id="745531"/>
    <lineage>
        <taxon>Eukaryota</taxon>
        <taxon>Fungi</taxon>
        <taxon>Dikarya</taxon>
        <taxon>Basidiomycota</taxon>
        <taxon>Agaricomycotina</taxon>
        <taxon>Agaricomycetes</taxon>
        <taxon>Polyporales</taxon>
        <taxon>Phanerochaetaceae</taxon>
        <taxon>Phlebiopsis</taxon>
    </lineage>
</organism>
<keyword evidence="3" id="KW-1185">Reference proteome</keyword>
<gene>
    <name evidence="2" type="ORF">PHLGIDRAFT_96642</name>
</gene>
<evidence type="ECO:0000256" key="1">
    <source>
        <dbReference type="SAM" id="MobiDB-lite"/>
    </source>
</evidence>
<proteinExistence type="predicted"/>
<protein>
    <submittedName>
        <fullName evidence="2">Uncharacterized protein</fullName>
    </submittedName>
</protein>
<reference evidence="2 3" key="1">
    <citation type="journal article" date="2014" name="PLoS Genet.">
        <title>Analysis of the Phlebiopsis gigantea genome, transcriptome and secretome provides insight into its pioneer colonization strategies of wood.</title>
        <authorList>
            <person name="Hori C."/>
            <person name="Ishida T."/>
            <person name="Igarashi K."/>
            <person name="Samejima M."/>
            <person name="Suzuki H."/>
            <person name="Master E."/>
            <person name="Ferreira P."/>
            <person name="Ruiz-Duenas F.J."/>
            <person name="Held B."/>
            <person name="Canessa P."/>
            <person name="Larrondo L.F."/>
            <person name="Schmoll M."/>
            <person name="Druzhinina I.S."/>
            <person name="Kubicek C.P."/>
            <person name="Gaskell J.A."/>
            <person name="Kersten P."/>
            <person name="St John F."/>
            <person name="Glasner J."/>
            <person name="Sabat G."/>
            <person name="Splinter BonDurant S."/>
            <person name="Syed K."/>
            <person name="Yadav J."/>
            <person name="Mgbeahuruike A.C."/>
            <person name="Kovalchuk A."/>
            <person name="Asiegbu F.O."/>
            <person name="Lackner G."/>
            <person name="Hoffmeister D."/>
            <person name="Rencoret J."/>
            <person name="Gutierrez A."/>
            <person name="Sun H."/>
            <person name="Lindquist E."/>
            <person name="Barry K."/>
            <person name="Riley R."/>
            <person name="Grigoriev I.V."/>
            <person name="Henrissat B."/>
            <person name="Kues U."/>
            <person name="Berka R.M."/>
            <person name="Martinez A.T."/>
            <person name="Covert S.F."/>
            <person name="Blanchette R.A."/>
            <person name="Cullen D."/>
        </authorList>
    </citation>
    <scope>NUCLEOTIDE SEQUENCE [LARGE SCALE GENOMIC DNA]</scope>
    <source>
        <strain evidence="2 3">11061_1 CR5-6</strain>
    </source>
</reference>
<evidence type="ECO:0000313" key="2">
    <source>
        <dbReference type="EMBL" id="KIP01852.1"/>
    </source>
</evidence>
<dbReference type="OrthoDB" id="2786814at2759"/>
<sequence length="1136" mass="128056">MCLDGNTASLSVRYMNAQLHALWENAKECSSQGHYPDFKSTEYEKSKYTRALGEYHFLSKKSPKGLSIDELFFFAKFAAPKLEFICNHEAVLHLTIESGHLNLAHKDAGKPGARADKSKKCPISNLEVVFRVPFLRTNVKGHDAKIGNDAAKHLIQMIVLRFSEARLLMYSPDQSLSADLKEALRFYMKQYLCLVESAGNHVFFDLPDFDDNKHRPVSNYALIHDQGLDALRKEHSEDIKLLGELECSLLSRFYDMYWLTHSSQRSSVEAWGTLEICLATICSDWIIGSEMQKNFFINFNKPIIEPLCPQEVIIKFHIKELAFFGRANIDKDCEPTHQYSDWQIAFIVEVGKPEGGGLVQLNLDSARFSRHHSSFGACAHSVDVIVLEHIEYIISFISVDYLDLISRSQLHIVLGFPSIPDTPSPYFDESWSETSEGEDSGSYTRQRGRLSLWSERIATTIYGGYDQAIALSEASINLVLQSRHTAVTSWKKDKFFSMELRPLTIRLLSNGKAIVYVQAEGKIGVKKTTTFRRFWCQYGFSAPVETDELEEFDFETITLAYEVDLKLQSHDHLKKTLETKTTTTTTTVGTETSKQSSGSFLGRTVSKLSHAWDHVTGNIQKCAEKNAEATSTQTKKTTLVKTETVVVNEMFHLMHLVLDYSNASYVRDLSEVTALGNGDEALERLATVQHYLPQYLHELIHFGHHILHTVPIRKTQIADANIFAFTCVDFKVLTKREITIKTCSHGERNTTEMPLVLLYGMCHGQREMAPFVGSWLPGLVPVGPRAVGTLALSYQVFMHRCLIEPLKLINEATTIVPSAVDVVDDVWHIDLCSWEQHRTRSQSKTGCAWSLMQRDVPSGCMGYEWKYRDEWSHEHEGSSSDNANGGYKLACNTHNKLIIPLSYNRKGLNIVMSGESSVALSGKADHEKWTKRSSAKWEAVIKVDTMNGGMKVSVDYKTPHLSLVDEHPHCCHFDIVAKHRKVMASKLLDFENRVLPKLRLAVENTWKYTTMGIQTVSLRDPVFTKKGDLICELDLNKDAIESLLIDKTEWESHCNHLFTKTVSQGAGQINYANGKSANVSGYLQYGNGSSNGNGYNIIQSLTANKPTTALSGYSLTDSQHEQDSLSEDEEDHDDGH</sequence>
<dbReference type="STRING" id="745531.A0A0C3RZH6"/>
<dbReference type="EMBL" id="KN840730">
    <property type="protein sequence ID" value="KIP01852.1"/>
    <property type="molecule type" value="Genomic_DNA"/>
</dbReference>
<feature type="region of interest" description="Disordered" evidence="1">
    <location>
        <begin position="1109"/>
        <end position="1136"/>
    </location>
</feature>
<dbReference type="HOGENOM" id="CLU_005808_0_0_1"/>
<feature type="compositionally biased region" description="Acidic residues" evidence="1">
    <location>
        <begin position="1124"/>
        <end position="1136"/>
    </location>
</feature>
<dbReference type="AlphaFoldDB" id="A0A0C3RZH6"/>